<gene>
    <name evidence="1" type="ORF">CLUMA_CG010575</name>
</gene>
<evidence type="ECO:0000313" key="1">
    <source>
        <dbReference type="EMBL" id="CRK97178.1"/>
    </source>
</evidence>
<protein>
    <submittedName>
        <fullName evidence="1">CLUMA_CG010575, isoform A</fullName>
    </submittedName>
</protein>
<evidence type="ECO:0000313" key="2">
    <source>
        <dbReference type="Proteomes" id="UP000183832"/>
    </source>
</evidence>
<dbReference type="EMBL" id="CVRI01000047">
    <property type="protein sequence ID" value="CRK97178.1"/>
    <property type="molecule type" value="Genomic_DNA"/>
</dbReference>
<dbReference type="AlphaFoldDB" id="A0A1J1IBQ9"/>
<name>A0A1J1IBQ9_9DIPT</name>
<organism evidence="1 2">
    <name type="scientific">Clunio marinus</name>
    <dbReference type="NCBI Taxonomy" id="568069"/>
    <lineage>
        <taxon>Eukaryota</taxon>
        <taxon>Metazoa</taxon>
        <taxon>Ecdysozoa</taxon>
        <taxon>Arthropoda</taxon>
        <taxon>Hexapoda</taxon>
        <taxon>Insecta</taxon>
        <taxon>Pterygota</taxon>
        <taxon>Neoptera</taxon>
        <taxon>Endopterygota</taxon>
        <taxon>Diptera</taxon>
        <taxon>Nematocera</taxon>
        <taxon>Chironomoidea</taxon>
        <taxon>Chironomidae</taxon>
        <taxon>Clunio</taxon>
    </lineage>
</organism>
<sequence>MQAFNVQFMDDKFNHAIKNQKLFSKVLSCSKSCSGAFQTEESERKMLRIIASFCLSPYSQFLQIPKTFCKNVANGKYFSEYLCFVNERYL</sequence>
<dbReference type="Proteomes" id="UP000183832">
    <property type="component" value="Unassembled WGS sequence"/>
</dbReference>
<proteinExistence type="predicted"/>
<accession>A0A1J1IBQ9</accession>
<reference evidence="1 2" key="1">
    <citation type="submission" date="2015-04" db="EMBL/GenBank/DDBJ databases">
        <authorList>
            <person name="Syromyatnikov M.Y."/>
            <person name="Popov V.N."/>
        </authorList>
    </citation>
    <scope>NUCLEOTIDE SEQUENCE [LARGE SCALE GENOMIC DNA]</scope>
</reference>
<keyword evidence="2" id="KW-1185">Reference proteome</keyword>